<reference evidence="2" key="1">
    <citation type="submission" date="2021-06" db="EMBL/GenBank/DDBJ databases">
        <title>An adapted protocol for Saccharibacteria cultivation: two new species join this phylum of Candidate Phyla Radiations.</title>
        <authorList>
            <person name="Ibrahim A."/>
            <person name="Maatouk M."/>
            <person name="Zgheib R."/>
            <person name="Haddad G."/>
            <person name="Bou Khalil J."/>
            <person name="Raoult D."/>
            <person name="Bittar F."/>
        </authorList>
    </citation>
    <scope>NUCLEOTIDE SEQUENCE</scope>
    <source>
        <strain evidence="2">IHU1</strain>
    </source>
</reference>
<dbReference type="InterPro" id="IPR036188">
    <property type="entry name" value="FAD/NAD-bd_sf"/>
</dbReference>
<sequence length="94" mass="10357">MDTQQFDALIIGFGKAGKTLAVALANAEKKVALVERSPKMYGGTCINIACIPTKVLVNAAEHHQSFDEAMAHKTTVVARLNEKNYHDAFWIVKR</sequence>
<dbReference type="AlphaFoldDB" id="A0A8F1SAX4"/>
<accession>A0A8F1SAX4</accession>
<evidence type="ECO:0000259" key="1">
    <source>
        <dbReference type="Pfam" id="PF07992"/>
    </source>
</evidence>
<dbReference type="PANTHER" id="PTHR43014:SF4">
    <property type="entry name" value="PYRIDINE NUCLEOTIDE-DISULFIDE OXIDOREDUCTASE RCLA-RELATED"/>
    <property type="match status" value="1"/>
</dbReference>
<dbReference type="GO" id="GO:0050660">
    <property type="term" value="F:flavin adenine dinucleotide binding"/>
    <property type="evidence" value="ECO:0007669"/>
    <property type="project" value="TreeGrafter"/>
</dbReference>
<dbReference type="Gene3D" id="3.50.50.60">
    <property type="entry name" value="FAD/NAD(P)-binding domain"/>
    <property type="match status" value="1"/>
</dbReference>
<protein>
    <submittedName>
        <fullName evidence="2">FAD-dependent oxidoreductase</fullName>
    </submittedName>
</protein>
<dbReference type="GO" id="GO:0003955">
    <property type="term" value="F:NAD(P)H dehydrogenase (quinone) activity"/>
    <property type="evidence" value="ECO:0007669"/>
    <property type="project" value="TreeGrafter"/>
</dbReference>
<name>A0A8F1SAX4_9BACT</name>
<dbReference type="Proteomes" id="UP000679129">
    <property type="component" value="Chromosome"/>
</dbReference>
<dbReference type="PANTHER" id="PTHR43014">
    <property type="entry name" value="MERCURIC REDUCTASE"/>
    <property type="match status" value="1"/>
</dbReference>
<dbReference type="KEGG" id="mnd:KOY48_03905"/>
<proteinExistence type="predicted"/>
<dbReference type="PRINTS" id="PR00411">
    <property type="entry name" value="PNDRDTASEI"/>
</dbReference>
<evidence type="ECO:0000313" key="3">
    <source>
        <dbReference type="Proteomes" id="UP000679129"/>
    </source>
</evidence>
<organism evidence="2 3">
    <name type="scientific">Candidatus Minimicrobia naudis</name>
    <dbReference type="NCBI Taxonomy" id="2841263"/>
    <lineage>
        <taxon>Bacteria</taxon>
        <taxon>Candidatus Saccharimonadota</taxon>
        <taxon>Candidatus Saccharimonadota incertae sedis</taxon>
        <taxon>Candidatus Minimicrobia</taxon>
    </lineage>
</organism>
<dbReference type="Pfam" id="PF07992">
    <property type="entry name" value="Pyr_redox_2"/>
    <property type="match status" value="1"/>
</dbReference>
<feature type="domain" description="FAD/NAD(P)-binding" evidence="1">
    <location>
        <begin position="7"/>
        <end position="79"/>
    </location>
</feature>
<keyword evidence="3" id="KW-1185">Reference proteome</keyword>
<dbReference type="SUPFAM" id="SSF51905">
    <property type="entry name" value="FAD/NAD(P)-binding domain"/>
    <property type="match status" value="1"/>
</dbReference>
<evidence type="ECO:0000313" key="2">
    <source>
        <dbReference type="EMBL" id="QWQ32018.1"/>
    </source>
</evidence>
<dbReference type="EMBL" id="CP076460">
    <property type="protein sequence ID" value="QWQ32018.1"/>
    <property type="molecule type" value="Genomic_DNA"/>
</dbReference>
<gene>
    <name evidence="2" type="ORF">KOY48_03905</name>
</gene>
<dbReference type="InterPro" id="IPR023753">
    <property type="entry name" value="FAD/NAD-binding_dom"/>
</dbReference>